<evidence type="ECO:0000313" key="5">
    <source>
        <dbReference type="Proteomes" id="UP000198935"/>
    </source>
</evidence>
<feature type="site" description="May be catalytically important" evidence="2">
    <location>
        <position position="182"/>
    </location>
</feature>
<dbReference type="GO" id="GO:0003934">
    <property type="term" value="F:GTP cyclohydrolase I activity"/>
    <property type="evidence" value="ECO:0007669"/>
    <property type="project" value="UniProtKB-UniRule"/>
</dbReference>
<protein>
    <recommendedName>
        <fullName evidence="2">GTP cyclohydrolase FolE2</fullName>
        <ecNumber evidence="2">3.5.4.16</ecNumber>
    </recommendedName>
</protein>
<dbReference type="HAMAP" id="MF_01527_B">
    <property type="entry name" value="GTP_cyclohydrol_B"/>
    <property type="match status" value="1"/>
</dbReference>
<evidence type="ECO:0000256" key="1">
    <source>
        <dbReference type="ARBA" id="ARBA00022801"/>
    </source>
</evidence>
<dbReference type="InterPro" id="IPR003801">
    <property type="entry name" value="GTP_cyclohydrolase_FolE2/MptA"/>
</dbReference>
<comment type="catalytic activity">
    <reaction evidence="2">
        <text>GTP + H2O = 7,8-dihydroneopterin 3'-triphosphate + formate + H(+)</text>
        <dbReference type="Rhea" id="RHEA:17473"/>
        <dbReference type="ChEBI" id="CHEBI:15377"/>
        <dbReference type="ChEBI" id="CHEBI:15378"/>
        <dbReference type="ChEBI" id="CHEBI:15740"/>
        <dbReference type="ChEBI" id="CHEBI:37565"/>
        <dbReference type="ChEBI" id="CHEBI:58462"/>
        <dbReference type="EC" id="3.5.4.16"/>
    </reaction>
</comment>
<feature type="compositionally biased region" description="Basic and acidic residues" evidence="3">
    <location>
        <begin position="1"/>
        <end position="14"/>
    </location>
</feature>
<evidence type="ECO:0000256" key="2">
    <source>
        <dbReference type="HAMAP-Rule" id="MF_01527"/>
    </source>
</evidence>
<feature type="region of interest" description="Disordered" evidence="3">
    <location>
        <begin position="1"/>
        <end position="30"/>
    </location>
</feature>
<keyword evidence="5" id="KW-1185">Reference proteome</keyword>
<dbReference type="EMBL" id="FNPI01000012">
    <property type="protein sequence ID" value="SDZ41895.1"/>
    <property type="molecule type" value="Genomic_DNA"/>
</dbReference>
<dbReference type="Proteomes" id="UP000198935">
    <property type="component" value="Unassembled WGS sequence"/>
</dbReference>
<dbReference type="PANTHER" id="PTHR36445">
    <property type="entry name" value="GTP CYCLOHYDROLASE MPTA"/>
    <property type="match status" value="1"/>
</dbReference>
<dbReference type="NCBIfam" id="NF010200">
    <property type="entry name" value="PRK13674.1-1"/>
    <property type="match status" value="1"/>
</dbReference>
<evidence type="ECO:0000256" key="3">
    <source>
        <dbReference type="SAM" id="MobiDB-lite"/>
    </source>
</evidence>
<accession>A0A1H3SWI0</accession>
<comment type="pathway">
    <text evidence="2">Cofactor biosynthesis; 7,8-dihydroneopterin triphosphate biosynthesis; 7,8-dihydroneopterin triphosphate from GTP: step 1/1.</text>
</comment>
<dbReference type="OrthoDB" id="9774824at2"/>
<comment type="function">
    <text evidence="2">Converts GTP to 7,8-dihydroneopterin triphosphate.</text>
</comment>
<dbReference type="AlphaFoldDB" id="A0A1H3SWI0"/>
<dbReference type="EC" id="3.5.4.16" evidence="2"/>
<reference evidence="5" key="1">
    <citation type="submission" date="2016-10" db="EMBL/GenBank/DDBJ databases">
        <authorList>
            <person name="Varghese N."/>
            <person name="Submissions S."/>
        </authorList>
    </citation>
    <scope>NUCLEOTIDE SEQUENCE [LARGE SCALE GENOMIC DNA]</scope>
    <source>
        <strain evidence="5">SP</strain>
    </source>
</reference>
<dbReference type="UniPathway" id="UPA00848">
    <property type="reaction ID" value="UER00151"/>
</dbReference>
<organism evidence="4 5">
    <name type="scientific">Evansella caseinilytica</name>
    <dbReference type="NCBI Taxonomy" id="1503961"/>
    <lineage>
        <taxon>Bacteria</taxon>
        <taxon>Bacillati</taxon>
        <taxon>Bacillota</taxon>
        <taxon>Bacilli</taxon>
        <taxon>Bacillales</taxon>
        <taxon>Bacillaceae</taxon>
        <taxon>Evansella</taxon>
    </lineage>
</organism>
<dbReference type="STRING" id="1503961.SAMN05421736_11267"/>
<keyword evidence="1 2" id="KW-0378">Hydrolase</keyword>
<dbReference type="InterPro" id="IPR022838">
    <property type="entry name" value="GTP_cyclohydrolase_FolE2"/>
</dbReference>
<gene>
    <name evidence="2" type="primary">folE2</name>
    <name evidence="4" type="ORF">SAMN05421736_11267</name>
</gene>
<name>A0A1H3SWI0_9BACI</name>
<dbReference type="Gene3D" id="3.10.270.10">
    <property type="entry name" value="Urate Oxidase"/>
    <property type="match status" value="1"/>
</dbReference>
<proteinExistence type="inferred from homology"/>
<evidence type="ECO:0000313" key="4">
    <source>
        <dbReference type="EMBL" id="SDZ41895.1"/>
    </source>
</evidence>
<comment type="similarity">
    <text evidence="2">Belongs to the GTP cyclohydrolase IV family.</text>
</comment>
<dbReference type="Pfam" id="PF02649">
    <property type="entry name" value="GCHY-1"/>
    <property type="match status" value="1"/>
</dbReference>
<dbReference type="PANTHER" id="PTHR36445:SF1">
    <property type="entry name" value="GTP CYCLOHYDROLASE MPTA"/>
    <property type="match status" value="1"/>
</dbReference>
<dbReference type="GO" id="GO:0046654">
    <property type="term" value="P:tetrahydrofolate biosynthetic process"/>
    <property type="evidence" value="ECO:0007669"/>
    <property type="project" value="UniProtKB-UniRule"/>
</dbReference>
<sequence length="302" mass="34030">MKTKHWPDKTERQKRFGSVPPTPGNKPIHKEEMTDLQNMPHDFLFALDSVGICNVKHPLMIHSDLKPYEQTTVGTFSLTTSLEQRSKGINMSRLTEVLHEYHQAGFTLNFNNLQAFTADLAGRMEQSSAHVHVTFPWFFARHSPALNKIGLGHAEALIKVHFDQASGFTHEVGLTAAVTTLCPCSKEISEYSAHNQRGYVTMNAELYDPTVGSSDWKVTLLQAAESNASSILYPVLKRPDEKAVTEKAYENPRFVEDMVRLIAADLYEDETIKAFTVACRNEESIHQHDAIATLTYSKDRRP</sequence>